<dbReference type="InterPro" id="IPR006311">
    <property type="entry name" value="TAT_signal"/>
</dbReference>
<dbReference type="EMBL" id="JADCSA010000009">
    <property type="protein sequence ID" value="MBE7325073.1"/>
    <property type="molecule type" value="Genomic_DNA"/>
</dbReference>
<reference evidence="4 5" key="1">
    <citation type="submission" date="2020-10" db="EMBL/GenBank/DDBJ databases">
        <title>Nocardioides sp. isolated from sludge.</title>
        <authorList>
            <person name="Zhang X."/>
        </authorList>
    </citation>
    <scope>NUCLEOTIDE SEQUENCE [LARGE SCALE GENOMIC DNA]</scope>
    <source>
        <strain evidence="4 5">Y6</strain>
    </source>
</reference>
<feature type="compositionally biased region" description="Low complexity" evidence="1">
    <location>
        <begin position="257"/>
        <end position="271"/>
    </location>
</feature>
<comment type="caution">
    <text evidence="4">The sequence shown here is derived from an EMBL/GenBank/DDBJ whole genome shotgun (WGS) entry which is preliminary data.</text>
</comment>
<feature type="transmembrane region" description="Helical" evidence="2">
    <location>
        <begin position="274"/>
        <end position="292"/>
    </location>
</feature>
<feature type="signal peptide" evidence="3">
    <location>
        <begin position="1"/>
        <end position="34"/>
    </location>
</feature>
<feature type="chain" id="PRO_5047366949" evidence="3">
    <location>
        <begin position="35"/>
        <end position="298"/>
    </location>
</feature>
<name>A0ABR9RU00_9ACTN</name>
<evidence type="ECO:0000313" key="4">
    <source>
        <dbReference type="EMBL" id="MBE7325073.1"/>
    </source>
</evidence>
<gene>
    <name evidence="4" type="ORF">IEQ44_10420</name>
</gene>
<dbReference type="PROSITE" id="PS51318">
    <property type="entry name" value="TAT"/>
    <property type="match status" value="1"/>
</dbReference>
<dbReference type="Proteomes" id="UP000756387">
    <property type="component" value="Unassembled WGS sequence"/>
</dbReference>
<evidence type="ECO:0000256" key="3">
    <source>
        <dbReference type="SAM" id="SignalP"/>
    </source>
</evidence>
<organism evidence="4 5">
    <name type="scientific">Nocardioides malaquae</name>
    <dbReference type="NCBI Taxonomy" id="2773426"/>
    <lineage>
        <taxon>Bacteria</taxon>
        <taxon>Bacillati</taxon>
        <taxon>Actinomycetota</taxon>
        <taxon>Actinomycetes</taxon>
        <taxon>Propionibacteriales</taxon>
        <taxon>Nocardioidaceae</taxon>
        <taxon>Nocardioides</taxon>
    </lineage>
</organism>
<protein>
    <submittedName>
        <fullName evidence="4">Uncharacterized protein</fullName>
    </submittedName>
</protein>
<feature type="region of interest" description="Disordered" evidence="1">
    <location>
        <begin position="150"/>
        <end position="271"/>
    </location>
</feature>
<evidence type="ECO:0000313" key="5">
    <source>
        <dbReference type="Proteomes" id="UP000756387"/>
    </source>
</evidence>
<evidence type="ECO:0000256" key="1">
    <source>
        <dbReference type="SAM" id="MobiDB-lite"/>
    </source>
</evidence>
<dbReference type="RefSeq" id="WP_193638404.1">
    <property type="nucleotide sequence ID" value="NZ_JADCSA010000009.1"/>
</dbReference>
<keyword evidence="2" id="KW-1133">Transmembrane helix</keyword>
<keyword evidence="2" id="KW-0472">Membrane</keyword>
<sequence>MCPTLRRRLARSVAVLLVGAAAGLGLAVAPPALAAVCSGDAGVTVVVDFAELGGGLTAGCDSDTEGQRARAILDDAGYPLTMASKSPGFVCRVSGLPADDPCVEAAPPDRYWSIWWADGEGGAWVYSSRGVDSLRVPDGGYLAMAWHEGSGKAEPPATVPVARSATPPSGSSPKPEPTRKSKPRPKPAPGTGPPAPGTGDTTAPDPSEPGASATEPEGGETSPSVTPEPRSTEVPTPGESVEVDPDLPAAGEITLGPDDAAPAAAQTPDGLPGWAVPVVLVVLAATGAVVVLRRRRQA</sequence>
<evidence type="ECO:0000256" key="2">
    <source>
        <dbReference type="SAM" id="Phobius"/>
    </source>
</evidence>
<keyword evidence="3" id="KW-0732">Signal</keyword>
<accession>A0ABR9RU00</accession>
<keyword evidence="2" id="KW-0812">Transmembrane</keyword>
<feature type="compositionally biased region" description="Pro residues" evidence="1">
    <location>
        <begin position="186"/>
        <end position="196"/>
    </location>
</feature>
<keyword evidence="5" id="KW-1185">Reference proteome</keyword>
<proteinExistence type="predicted"/>